<keyword evidence="2" id="KW-1185">Reference proteome</keyword>
<reference evidence="1" key="1">
    <citation type="submission" date="2021-01" db="EMBL/GenBank/DDBJ databases">
        <authorList>
            <person name="Sun Q."/>
        </authorList>
    </citation>
    <scope>NUCLEOTIDE SEQUENCE</scope>
    <source>
        <strain evidence="1">YIM B02566</strain>
    </source>
</reference>
<proteinExistence type="predicted"/>
<evidence type="ECO:0000313" key="2">
    <source>
        <dbReference type="Proteomes" id="UP000616151"/>
    </source>
</evidence>
<dbReference type="Proteomes" id="UP000616151">
    <property type="component" value="Unassembled WGS sequence"/>
</dbReference>
<protein>
    <submittedName>
        <fullName evidence="1">Chromate resistance protein</fullName>
    </submittedName>
</protein>
<dbReference type="EMBL" id="JAENHL010000007">
    <property type="protein sequence ID" value="MBK1867999.1"/>
    <property type="molecule type" value="Genomic_DNA"/>
</dbReference>
<gene>
    <name evidence="1" type="ORF">JHL16_16700</name>
</gene>
<comment type="caution">
    <text evidence="1">The sequence shown here is derived from an EMBL/GenBank/DDBJ whole genome shotgun (WGS) entry which is preliminary data.</text>
</comment>
<accession>A0ACC5R5T0</accession>
<organism evidence="1 2">
    <name type="scientific">Taklimakanibacter albus</name>
    <dbReference type="NCBI Taxonomy" id="2800327"/>
    <lineage>
        <taxon>Bacteria</taxon>
        <taxon>Pseudomonadati</taxon>
        <taxon>Pseudomonadota</taxon>
        <taxon>Alphaproteobacteria</taxon>
        <taxon>Hyphomicrobiales</taxon>
        <taxon>Aestuariivirgaceae</taxon>
        <taxon>Taklimakanibacter</taxon>
    </lineage>
</organism>
<evidence type="ECO:0000313" key="1">
    <source>
        <dbReference type="EMBL" id="MBK1867999.1"/>
    </source>
</evidence>
<name>A0ACC5R5T0_9HYPH</name>
<sequence>MPSPNTITVDKLARLVGLPKCPHLIDVRTDEDFAADPRLIPGSVWRPHPLAESWGSELSGNSAIVICQKGLKLSHGTAAWLRHLGKEANVLEGGFEAWEAARLPLVPDAKLPRRDDKGRTVWVTRARPKIDRIACPWLIRRFVDPEAVFLFVAPSEVILVGERFKATPFDIENVFWSHRSDTCTFDTMIEELGLTTEPLKRLALIVRGADTARLDLAPEAPGLLAASLGLSRMYADDLEQLDAGLLLYDAFYRWCRDATEETHNWPTNKPKP</sequence>